<dbReference type="EMBL" id="CAAALY010105852">
    <property type="protein sequence ID" value="VEL29749.1"/>
    <property type="molecule type" value="Genomic_DNA"/>
</dbReference>
<organism evidence="1 2">
    <name type="scientific">Protopolystoma xenopodis</name>
    <dbReference type="NCBI Taxonomy" id="117903"/>
    <lineage>
        <taxon>Eukaryota</taxon>
        <taxon>Metazoa</taxon>
        <taxon>Spiralia</taxon>
        <taxon>Lophotrochozoa</taxon>
        <taxon>Platyhelminthes</taxon>
        <taxon>Monogenea</taxon>
        <taxon>Polyopisthocotylea</taxon>
        <taxon>Polystomatidea</taxon>
        <taxon>Polystomatidae</taxon>
        <taxon>Protopolystoma</taxon>
    </lineage>
</organism>
<name>A0A3S5C1S4_9PLAT</name>
<dbReference type="AlphaFoldDB" id="A0A3S5C1S4"/>
<evidence type="ECO:0000313" key="2">
    <source>
        <dbReference type="Proteomes" id="UP000784294"/>
    </source>
</evidence>
<accession>A0A3S5C1S4</accession>
<keyword evidence="2" id="KW-1185">Reference proteome</keyword>
<gene>
    <name evidence="1" type="ORF">PXEA_LOCUS23189</name>
</gene>
<evidence type="ECO:0000313" key="1">
    <source>
        <dbReference type="EMBL" id="VEL29749.1"/>
    </source>
</evidence>
<protein>
    <submittedName>
        <fullName evidence="1">Uncharacterized protein</fullName>
    </submittedName>
</protein>
<proteinExistence type="predicted"/>
<comment type="caution">
    <text evidence="1">The sequence shown here is derived from an EMBL/GenBank/DDBJ whole genome shotgun (WGS) entry which is preliminary data.</text>
</comment>
<reference evidence="1" key="1">
    <citation type="submission" date="2018-11" db="EMBL/GenBank/DDBJ databases">
        <authorList>
            <consortium name="Pathogen Informatics"/>
        </authorList>
    </citation>
    <scope>NUCLEOTIDE SEQUENCE</scope>
</reference>
<sequence>MAPTSALSPKEEASEACPDLDLEGDVMRFLLILCDLHNTNWSPASHLPLDVKSSPENRFHMQPLKIGGSYEGTKWEYPSYGVKVKCENTQGLCRAGEVLPAGEARGN</sequence>
<dbReference type="Proteomes" id="UP000784294">
    <property type="component" value="Unassembled WGS sequence"/>
</dbReference>